<evidence type="ECO:0000313" key="2">
    <source>
        <dbReference type="EMBL" id="CAI6335141.1"/>
    </source>
</evidence>
<dbReference type="Proteomes" id="UP001152607">
    <property type="component" value="Unassembled WGS sequence"/>
</dbReference>
<protein>
    <submittedName>
        <fullName evidence="2">Uncharacterized protein</fullName>
    </submittedName>
</protein>
<comment type="caution">
    <text evidence="2">The sequence shown here is derived from an EMBL/GenBank/DDBJ whole genome shotgun (WGS) entry which is preliminary data.</text>
</comment>
<dbReference type="AlphaFoldDB" id="A0A9W4UHT7"/>
<reference evidence="2" key="1">
    <citation type="submission" date="2023-01" db="EMBL/GenBank/DDBJ databases">
        <authorList>
            <person name="Van Ghelder C."/>
            <person name="Rancurel C."/>
        </authorList>
    </citation>
    <scope>NUCLEOTIDE SEQUENCE</scope>
    <source>
        <strain evidence="2">CNCM I-4278</strain>
    </source>
</reference>
<evidence type="ECO:0000313" key="3">
    <source>
        <dbReference type="Proteomes" id="UP001152607"/>
    </source>
</evidence>
<gene>
    <name evidence="2" type="ORF">PDIGIT_LOCUS8218</name>
</gene>
<evidence type="ECO:0000256" key="1">
    <source>
        <dbReference type="SAM" id="MobiDB-lite"/>
    </source>
</evidence>
<accession>A0A9W4UHT7</accession>
<organism evidence="2 3">
    <name type="scientific">Periconia digitata</name>
    <dbReference type="NCBI Taxonomy" id="1303443"/>
    <lineage>
        <taxon>Eukaryota</taxon>
        <taxon>Fungi</taxon>
        <taxon>Dikarya</taxon>
        <taxon>Ascomycota</taxon>
        <taxon>Pezizomycotina</taxon>
        <taxon>Dothideomycetes</taxon>
        <taxon>Pleosporomycetidae</taxon>
        <taxon>Pleosporales</taxon>
        <taxon>Massarineae</taxon>
        <taxon>Periconiaceae</taxon>
        <taxon>Periconia</taxon>
    </lineage>
</organism>
<keyword evidence="3" id="KW-1185">Reference proteome</keyword>
<feature type="compositionally biased region" description="Polar residues" evidence="1">
    <location>
        <begin position="93"/>
        <end position="118"/>
    </location>
</feature>
<dbReference type="EMBL" id="CAOQHR010000005">
    <property type="protein sequence ID" value="CAI6335141.1"/>
    <property type="molecule type" value="Genomic_DNA"/>
</dbReference>
<proteinExistence type="predicted"/>
<sequence>MMGTVVVVTAMINRCQYFQVHVQAAMSHGVCWSPLQSPLSYMTSKAIKDFYIAHHPAFKATMYISPCSRLSRTFLYKVKPVQITRPPARLASNPANQISETRSLTSNRQGAQSLSPFV</sequence>
<feature type="region of interest" description="Disordered" evidence="1">
    <location>
        <begin position="89"/>
        <end position="118"/>
    </location>
</feature>
<name>A0A9W4UHT7_9PLEO</name>